<gene>
    <name evidence="7" type="ORF">DF182_04670</name>
</gene>
<evidence type="ECO:0000259" key="6">
    <source>
        <dbReference type="PROSITE" id="PS51123"/>
    </source>
</evidence>
<proteinExistence type="predicted"/>
<dbReference type="PROSITE" id="PS51123">
    <property type="entry name" value="OMPA_2"/>
    <property type="match status" value="1"/>
</dbReference>
<dbReference type="PANTHER" id="PTHR30329">
    <property type="entry name" value="STATOR ELEMENT OF FLAGELLAR MOTOR COMPLEX"/>
    <property type="match status" value="1"/>
</dbReference>
<keyword evidence="3" id="KW-0998">Cell outer membrane</keyword>
<feature type="signal peptide" evidence="5">
    <location>
        <begin position="1"/>
        <end position="21"/>
    </location>
</feature>
<dbReference type="GO" id="GO:0009279">
    <property type="term" value="C:cell outer membrane"/>
    <property type="evidence" value="ECO:0007669"/>
    <property type="project" value="UniProtKB-SubCell"/>
</dbReference>
<dbReference type="CDD" id="cd07185">
    <property type="entry name" value="OmpA_C-like"/>
    <property type="match status" value="1"/>
</dbReference>
<dbReference type="InterPro" id="IPR036737">
    <property type="entry name" value="OmpA-like_sf"/>
</dbReference>
<protein>
    <recommendedName>
        <fullName evidence="6">OmpA-like domain-containing protein</fullName>
    </recommendedName>
</protein>
<accession>A0A365Y0R1</accession>
<dbReference type="InterPro" id="IPR006665">
    <property type="entry name" value="OmpA-like"/>
</dbReference>
<dbReference type="InterPro" id="IPR006664">
    <property type="entry name" value="OMP_bac"/>
</dbReference>
<keyword evidence="2 4" id="KW-0472">Membrane</keyword>
<dbReference type="Proteomes" id="UP000253410">
    <property type="component" value="Unassembled WGS sequence"/>
</dbReference>
<feature type="chain" id="PRO_5016693738" description="OmpA-like domain-containing protein" evidence="5">
    <location>
        <begin position="22"/>
        <end position="479"/>
    </location>
</feature>
<dbReference type="AlphaFoldDB" id="A0A365Y0R1"/>
<dbReference type="Pfam" id="PF00691">
    <property type="entry name" value="OmpA"/>
    <property type="match status" value="2"/>
</dbReference>
<reference evidence="7 8" key="1">
    <citation type="submission" date="2018-05" db="EMBL/GenBank/DDBJ databases">
        <title>Chitinophaga sp. K3CV102501T nov., isolated from isolated from a monsoon evergreen broad-leaved forest soil.</title>
        <authorList>
            <person name="Lv Y."/>
        </authorList>
    </citation>
    <scope>NUCLEOTIDE SEQUENCE [LARGE SCALE GENOMIC DNA]</scope>
    <source>
        <strain evidence="7 8">GDMCC 1.1325</strain>
    </source>
</reference>
<evidence type="ECO:0000256" key="5">
    <source>
        <dbReference type="SAM" id="SignalP"/>
    </source>
</evidence>
<dbReference type="SUPFAM" id="SSF103088">
    <property type="entry name" value="OmpA-like"/>
    <property type="match status" value="2"/>
</dbReference>
<evidence type="ECO:0000256" key="3">
    <source>
        <dbReference type="ARBA" id="ARBA00023237"/>
    </source>
</evidence>
<dbReference type="Gene3D" id="3.30.1330.60">
    <property type="entry name" value="OmpA-like domain"/>
    <property type="match status" value="2"/>
</dbReference>
<dbReference type="Gene3D" id="2.60.120.260">
    <property type="entry name" value="Galactose-binding domain-like"/>
    <property type="match status" value="1"/>
</dbReference>
<comment type="subcellular location">
    <subcellularLocation>
        <location evidence="1">Cell outer membrane</location>
    </subcellularLocation>
</comment>
<organism evidence="7 8">
    <name type="scientific">Chitinophaga flava</name>
    <dbReference type="NCBI Taxonomy" id="2259036"/>
    <lineage>
        <taxon>Bacteria</taxon>
        <taxon>Pseudomonadati</taxon>
        <taxon>Bacteroidota</taxon>
        <taxon>Chitinophagia</taxon>
        <taxon>Chitinophagales</taxon>
        <taxon>Chitinophagaceae</taxon>
        <taxon>Chitinophaga</taxon>
    </lineage>
</organism>
<sequence length="479" mass="54342">MRPVSYIHVLLLLLLTASVTAQNIVPNPGFQDVNICTEYHAPCAPSGWQAVAPHISKLIYKDDNRQRFIMLTMQSRINPALRTYCQTQLLCSLKKGASYKIRLFTMSNKDQPPFTDIRFDTALIYRNSTNCLDIPPDLQLRKADVAGSNENWTILEKTFIAGKDASCIIIGNFNKQSPPIKDEHYLYLDSITITPLDGKMCPDADTVRKALYAFHKRHSIYVDIPGDGLHFLPPQSVFQRSGRCDTLLLKNDFFLPQSRNINPIYQEQLRKTMKVDRDQVHNKIFLTGYAHLSPNKKYNEIIATDRANEVARYFVYNEGFSFDDFVITGKDGYSPDGDTTELVMMVSCQPAPEITPPVIRTDTLLIPDLLFRFNSSELNVRQHVSLDSLVNRIPSGDSVTITVTGHTDDAGTSEYNQELSLRRATTVADYIRSRKPGAHITQIIGMGESMPVSDNLYAEGRRKNRRVEIVIFYPPERRP</sequence>
<dbReference type="EMBL" id="QFFJ01000001">
    <property type="protein sequence ID" value="RBL91898.1"/>
    <property type="molecule type" value="Genomic_DNA"/>
</dbReference>
<dbReference type="OrthoDB" id="9782229at2"/>
<dbReference type="RefSeq" id="WP_113614501.1">
    <property type="nucleotide sequence ID" value="NZ_QFFJ01000001.1"/>
</dbReference>
<name>A0A365Y0R1_9BACT</name>
<evidence type="ECO:0000313" key="7">
    <source>
        <dbReference type="EMBL" id="RBL91898.1"/>
    </source>
</evidence>
<comment type="caution">
    <text evidence="7">The sequence shown here is derived from an EMBL/GenBank/DDBJ whole genome shotgun (WGS) entry which is preliminary data.</text>
</comment>
<feature type="domain" description="OmpA-like" evidence="6">
    <location>
        <begin position="358"/>
        <end position="475"/>
    </location>
</feature>
<evidence type="ECO:0000256" key="4">
    <source>
        <dbReference type="PROSITE-ProRule" id="PRU00473"/>
    </source>
</evidence>
<evidence type="ECO:0000313" key="8">
    <source>
        <dbReference type="Proteomes" id="UP000253410"/>
    </source>
</evidence>
<keyword evidence="8" id="KW-1185">Reference proteome</keyword>
<evidence type="ECO:0000256" key="2">
    <source>
        <dbReference type="ARBA" id="ARBA00023136"/>
    </source>
</evidence>
<dbReference type="InterPro" id="IPR050330">
    <property type="entry name" value="Bact_OuterMem_StrucFunc"/>
</dbReference>
<evidence type="ECO:0000256" key="1">
    <source>
        <dbReference type="ARBA" id="ARBA00004442"/>
    </source>
</evidence>
<dbReference type="PANTHER" id="PTHR30329:SF21">
    <property type="entry name" value="LIPOPROTEIN YIAD-RELATED"/>
    <property type="match status" value="1"/>
</dbReference>
<dbReference type="PRINTS" id="PR01021">
    <property type="entry name" value="OMPADOMAIN"/>
</dbReference>
<keyword evidence="5" id="KW-0732">Signal</keyword>